<accession>A0A4Q4TAF2</accession>
<protein>
    <submittedName>
        <fullName evidence="5">Uncharacterized protein</fullName>
    </submittedName>
</protein>
<feature type="repeat" description="ANK" evidence="3">
    <location>
        <begin position="100"/>
        <end position="132"/>
    </location>
</feature>
<feature type="repeat" description="ANK" evidence="3">
    <location>
        <begin position="167"/>
        <end position="199"/>
    </location>
</feature>
<dbReference type="PRINTS" id="PR01415">
    <property type="entry name" value="ANKYRIN"/>
</dbReference>
<comment type="caution">
    <text evidence="5">The sequence shown here is derived from an EMBL/GenBank/DDBJ whole genome shotgun (WGS) entry which is preliminary data.</text>
</comment>
<keyword evidence="1" id="KW-0677">Repeat</keyword>
<feature type="repeat" description="ANK" evidence="3">
    <location>
        <begin position="67"/>
        <end position="99"/>
    </location>
</feature>
<feature type="region of interest" description="Disordered" evidence="4">
    <location>
        <begin position="414"/>
        <end position="496"/>
    </location>
</feature>
<evidence type="ECO:0000313" key="5">
    <source>
        <dbReference type="EMBL" id="RYP03601.1"/>
    </source>
</evidence>
<feature type="compositionally biased region" description="Basic and acidic residues" evidence="4">
    <location>
        <begin position="467"/>
        <end position="478"/>
    </location>
</feature>
<feature type="repeat" description="ANK" evidence="3">
    <location>
        <begin position="9"/>
        <end position="33"/>
    </location>
</feature>
<feature type="region of interest" description="Disordered" evidence="4">
    <location>
        <begin position="989"/>
        <end position="1008"/>
    </location>
</feature>
<dbReference type="Gene3D" id="1.25.40.20">
    <property type="entry name" value="Ankyrin repeat-containing domain"/>
    <property type="match status" value="3"/>
</dbReference>
<evidence type="ECO:0000256" key="2">
    <source>
        <dbReference type="ARBA" id="ARBA00023043"/>
    </source>
</evidence>
<feature type="repeat" description="ANK" evidence="3">
    <location>
        <begin position="200"/>
        <end position="232"/>
    </location>
</feature>
<dbReference type="SMART" id="SM00248">
    <property type="entry name" value="ANK"/>
    <property type="match status" value="8"/>
</dbReference>
<evidence type="ECO:0000256" key="4">
    <source>
        <dbReference type="SAM" id="MobiDB-lite"/>
    </source>
</evidence>
<dbReference type="GO" id="GO:0045944">
    <property type="term" value="P:positive regulation of transcription by RNA polymerase II"/>
    <property type="evidence" value="ECO:0007669"/>
    <property type="project" value="TreeGrafter"/>
</dbReference>
<feature type="compositionally biased region" description="Acidic residues" evidence="4">
    <location>
        <begin position="479"/>
        <end position="495"/>
    </location>
</feature>
<keyword evidence="2 3" id="KW-0040">ANK repeat</keyword>
<evidence type="ECO:0000256" key="3">
    <source>
        <dbReference type="PROSITE-ProRule" id="PRU00023"/>
    </source>
</evidence>
<dbReference type="STRING" id="155417.A0A4Q4TAF2"/>
<dbReference type="EMBL" id="QJNU01000251">
    <property type="protein sequence ID" value="RYP03601.1"/>
    <property type="molecule type" value="Genomic_DNA"/>
</dbReference>
<keyword evidence="6" id="KW-1185">Reference proteome</keyword>
<feature type="repeat" description="ANK" evidence="3">
    <location>
        <begin position="34"/>
        <end position="66"/>
    </location>
</feature>
<feature type="region of interest" description="Disordered" evidence="4">
    <location>
        <begin position="1056"/>
        <end position="1077"/>
    </location>
</feature>
<dbReference type="SUPFAM" id="SSF48403">
    <property type="entry name" value="Ankyrin repeat"/>
    <property type="match status" value="1"/>
</dbReference>
<dbReference type="PANTHER" id="PTHR24193">
    <property type="entry name" value="ANKYRIN REPEAT PROTEIN"/>
    <property type="match status" value="1"/>
</dbReference>
<evidence type="ECO:0000313" key="6">
    <source>
        <dbReference type="Proteomes" id="UP000293360"/>
    </source>
</evidence>
<dbReference type="Gene3D" id="3.40.50.1820">
    <property type="entry name" value="alpha/beta hydrolase"/>
    <property type="match status" value="1"/>
</dbReference>
<dbReference type="InterPro" id="IPR002110">
    <property type="entry name" value="Ankyrin_rpt"/>
</dbReference>
<evidence type="ECO:0000256" key="1">
    <source>
        <dbReference type="ARBA" id="ARBA00022737"/>
    </source>
</evidence>
<feature type="region of interest" description="Disordered" evidence="4">
    <location>
        <begin position="1016"/>
        <end position="1035"/>
    </location>
</feature>
<dbReference type="Pfam" id="PF13637">
    <property type="entry name" value="Ank_4"/>
    <property type="match status" value="1"/>
</dbReference>
<sequence>MQMFIHESAAEKGHKKIVQLLFDKGAELDAKDSNSRTPLLWAAENGHKEIVQLLLDEGAKTDTKDNDGRTPLLLAVETEHKEIVQLLLDKGAEVDLKDKDGRMPLSWAAENGHKEIVQLLFDKGAEIDAKENYFGRTPLLWAAEEGHKEMVQLLLDKGAEVDAKDKDGRTPLSKAAEKGHKEMVQLLLDRGAAIEAADKDGRTPLSYAAANRYEAVVRLLLDRGAHVEATDRDGRTPLSHAIEMGHGSVTRLLSMRYPTYPRIDIGLPDPEAIQTGPPTDSGYATATHGKSEQVQSNEDSQRKHTTQGACDQDNLESDNARTEYSVESSHLASEREAYISELADDLISKVCRDQPQGTGQKRPIERISEMFPELMRAFALKIGHSEDQKHRDIMVFVHKHRSTITERFKAMYSRREGDNSHEEENLPDINKDDSKTMTWNERVMRWNPDSGPDNLAPSEEADEEEVTKEGDEKEVTKEGDEEEVTKEGDEEEGDEATASAQDYLGIIYKTTAYQWLLGRLSREFLLVPAKLDIMDNISRKIIESLPSRARTWPSTAKQTLQLVKDVVRSGHGKCDLPDTKLTARIKGLKFIVEASGTRYSLAEIAEELIWLGAAVRSAPQPDEFGVAYCQPSIARLMSDLQPEPGILWDINFKVRRESDCIRSSPGECWFNLFRNPVVVEGYPIPRRPEHGEPDANYYADTSLLESSYDGFRVGEPQRHRGESIVSDRTVAVGKKDRGVPFGRGYLDRLAWLLKRWVVLYDVKDGRGWLVDGVSGLLHLIRSSLADEKSTESTGPLKHLYRFQMREYESGSDRSSHRAFNILENKANRDQKLWEGLSTTFEEMVDGICSTLEWTLECHKIFDKECETLQENLKGFLFVDIAENRDHIRPCWKELLPERSTWQNLTRKLEAVVLVGCGFGELIKPADTEGVCPSWRAVPPSMDYLAVRVSDLKTILRERGSQTTRPWQLIDDVCWVTRDKIFNKCYRRDDLNQSSQSPPVPSFPDGAENLHDIDRAATEATTMSRKPNPSPRTWRVRGVPQDIDRNKLASVLRNHPDIRPDKDIAKSGDDSGNSVSVRTLAPDRRFHKQVATIRFDNLPPQLDALGSKGQLVIEINIASESPPTGAKRKRGSSRAGTLTIDEHFEGITTVFSPSTNEEHQIDVLAVCGLGAHPFGSFVNKGDGNMWLSDNLPEDIPAARVMIYGYESGLQHSTSFAHLSDLASSLQIAISDVLRSEKKRLILIGHSLGGLLIKEALIQIARSDSESDLLNIILGVLLFGAPNDGMEIGSLIPMVNDQPNRRLLETLNTINPQILESQRQNFSKILTRTNLEIFCFYETELSPTAAKVGVF</sequence>
<dbReference type="PROSITE" id="PS50088">
    <property type="entry name" value="ANK_REPEAT"/>
    <property type="match status" value="7"/>
</dbReference>
<dbReference type="GO" id="GO:0005634">
    <property type="term" value="C:nucleus"/>
    <property type="evidence" value="ECO:0007669"/>
    <property type="project" value="TreeGrafter"/>
</dbReference>
<dbReference type="PROSITE" id="PS50297">
    <property type="entry name" value="ANK_REP_REGION"/>
    <property type="match status" value="6"/>
</dbReference>
<dbReference type="Proteomes" id="UP000293360">
    <property type="component" value="Unassembled WGS sequence"/>
</dbReference>
<dbReference type="InterPro" id="IPR036770">
    <property type="entry name" value="Ankyrin_rpt-contain_sf"/>
</dbReference>
<dbReference type="Pfam" id="PF12796">
    <property type="entry name" value="Ank_2"/>
    <property type="match status" value="2"/>
</dbReference>
<reference evidence="5 6" key="1">
    <citation type="submission" date="2018-06" db="EMBL/GenBank/DDBJ databases">
        <title>Complete Genomes of Monosporascus.</title>
        <authorList>
            <person name="Robinson A.J."/>
            <person name="Natvig D.O."/>
        </authorList>
    </citation>
    <scope>NUCLEOTIDE SEQUENCE [LARGE SCALE GENOMIC DNA]</scope>
    <source>
        <strain evidence="5 6">CBS 110550</strain>
    </source>
</reference>
<feature type="compositionally biased region" description="Basic and acidic residues" evidence="4">
    <location>
        <begin position="1056"/>
        <end position="1068"/>
    </location>
</feature>
<organism evidence="5 6">
    <name type="scientific">Monosporascus ibericus</name>
    <dbReference type="NCBI Taxonomy" id="155417"/>
    <lineage>
        <taxon>Eukaryota</taxon>
        <taxon>Fungi</taxon>
        <taxon>Dikarya</taxon>
        <taxon>Ascomycota</taxon>
        <taxon>Pezizomycotina</taxon>
        <taxon>Sordariomycetes</taxon>
        <taxon>Xylariomycetidae</taxon>
        <taxon>Xylariales</taxon>
        <taxon>Xylariales incertae sedis</taxon>
        <taxon>Monosporascus</taxon>
    </lineage>
</organism>
<gene>
    <name evidence="5" type="ORF">DL764_005031</name>
</gene>
<feature type="repeat" description="ANK" evidence="3">
    <location>
        <begin position="134"/>
        <end position="166"/>
    </location>
</feature>
<dbReference type="InterPro" id="IPR050663">
    <property type="entry name" value="Ankyrin-SOCS_Box"/>
</dbReference>
<dbReference type="GO" id="GO:0000976">
    <property type="term" value="F:transcription cis-regulatory region binding"/>
    <property type="evidence" value="ECO:0007669"/>
    <property type="project" value="TreeGrafter"/>
</dbReference>
<proteinExistence type="predicted"/>
<dbReference type="InterPro" id="IPR029058">
    <property type="entry name" value="AB_hydrolase_fold"/>
</dbReference>
<feature type="compositionally biased region" description="Basic and acidic residues" evidence="4">
    <location>
        <begin position="414"/>
        <end position="435"/>
    </location>
</feature>
<dbReference type="PANTHER" id="PTHR24193:SF121">
    <property type="entry name" value="ADA2A-CONTAINING COMPLEX COMPONENT 3, ISOFORM D"/>
    <property type="match status" value="1"/>
</dbReference>
<dbReference type="SUPFAM" id="SSF53474">
    <property type="entry name" value="alpha/beta-Hydrolases"/>
    <property type="match status" value="1"/>
</dbReference>
<dbReference type="OrthoDB" id="1577640at2759"/>
<feature type="region of interest" description="Disordered" evidence="4">
    <location>
        <begin position="268"/>
        <end position="331"/>
    </location>
</feature>
<name>A0A4Q4TAF2_9PEZI</name>